<dbReference type="InterPro" id="IPR044066">
    <property type="entry name" value="TRIAD_supradom"/>
</dbReference>
<dbReference type="SUPFAM" id="SSF57850">
    <property type="entry name" value="RING/U-box"/>
    <property type="match status" value="2"/>
</dbReference>
<evidence type="ECO:0000256" key="7">
    <source>
        <dbReference type="ARBA" id="ARBA00022786"/>
    </source>
</evidence>
<evidence type="ECO:0000256" key="1">
    <source>
        <dbReference type="ARBA" id="ARBA00001798"/>
    </source>
</evidence>
<evidence type="ECO:0000256" key="4">
    <source>
        <dbReference type="ARBA" id="ARBA00022723"/>
    </source>
</evidence>
<dbReference type="InterPro" id="IPR031127">
    <property type="entry name" value="E3_UB_ligase_RBR"/>
</dbReference>
<dbReference type="PANTHER" id="PTHR11685">
    <property type="entry name" value="RBR FAMILY RING FINGER AND IBR DOMAIN-CONTAINING"/>
    <property type="match status" value="1"/>
</dbReference>
<dbReference type="InterPro" id="IPR013083">
    <property type="entry name" value="Znf_RING/FYVE/PHD"/>
</dbReference>
<dbReference type="EMBL" id="PQXM01000113">
    <property type="protein sequence ID" value="TGO77301.1"/>
    <property type="molecule type" value="Genomic_DNA"/>
</dbReference>
<evidence type="ECO:0000259" key="9">
    <source>
        <dbReference type="PROSITE" id="PS51873"/>
    </source>
</evidence>
<dbReference type="PROSITE" id="PS51873">
    <property type="entry name" value="TRIAD"/>
    <property type="match status" value="1"/>
</dbReference>
<reference evidence="10 11" key="1">
    <citation type="submission" date="2017-12" db="EMBL/GenBank/DDBJ databases">
        <title>Comparative genomics of Botrytis spp.</title>
        <authorList>
            <person name="Valero-Jimenez C.A."/>
            <person name="Tapia P."/>
            <person name="Veloso J."/>
            <person name="Silva-Moreno E."/>
            <person name="Staats M."/>
            <person name="Valdes J.H."/>
            <person name="Van Kan J.A.L."/>
        </authorList>
    </citation>
    <scope>NUCLEOTIDE SEQUENCE [LARGE SCALE GENOMIC DNA]</scope>
    <source>
        <strain evidence="10 11">Be9601</strain>
    </source>
</reference>
<gene>
    <name evidence="10" type="ORF">BELL_0114g00180</name>
</gene>
<feature type="domain" description="RING-type" evidence="9">
    <location>
        <begin position="106"/>
        <end position="302"/>
    </location>
</feature>
<evidence type="ECO:0000256" key="8">
    <source>
        <dbReference type="ARBA" id="ARBA00022833"/>
    </source>
</evidence>
<evidence type="ECO:0000256" key="3">
    <source>
        <dbReference type="ARBA" id="ARBA00022679"/>
    </source>
</evidence>
<keyword evidence="5" id="KW-0677">Repeat</keyword>
<evidence type="ECO:0000313" key="11">
    <source>
        <dbReference type="Proteomes" id="UP000297229"/>
    </source>
</evidence>
<dbReference type="STRING" id="278938.A0A4Z1JTX5"/>
<dbReference type="Gene3D" id="3.30.40.10">
    <property type="entry name" value="Zinc/RING finger domain, C3HC4 (zinc finger)"/>
    <property type="match status" value="1"/>
</dbReference>
<proteinExistence type="predicted"/>
<dbReference type="GO" id="GO:0016567">
    <property type="term" value="P:protein ubiquitination"/>
    <property type="evidence" value="ECO:0007669"/>
    <property type="project" value="InterPro"/>
</dbReference>
<comment type="caution">
    <text evidence="10">The sequence shown here is derived from an EMBL/GenBank/DDBJ whole genome shotgun (WGS) entry which is preliminary data.</text>
</comment>
<comment type="catalytic activity">
    <reaction evidence="1">
        <text>[E2 ubiquitin-conjugating enzyme]-S-ubiquitinyl-L-cysteine + [acceptor protein]-L-lysine = [E2 ubiquitin-conjugating enzyme]-L-cysteine + [acceptor protein]-N(6)-ubiquitinyl-L-lysine.</text>
        <dbReference type="EC" id="2.3.2.31"/>
    </reaction>
</comment>
<name>A0A4Z1JTX5_9HELO</name>
<dbReference type="AlphaFoldDB" id="A0A4Z1JTX5"/>
<organism evidence="10 11">
    <name type="scientific">Botrytis elliptica</name>
    <dbReference type="NCBI Taxonomy" id="278938"/>
    <lineage>
        <taxon>Eukaryota</taxon>
        <taxon>Fungi</taxon>
        <taxon>Dikarya</taxon>
        <taxon>Ascomycota</taxon>
        <taxon>Pezizomycotina</taxon>
        <taxon>Leotiomycetes</taxon>
        <taxon>Helotiales</taxon>
        <taxon>Sclerotiniaceae</taxon>
        <taxon>Botrytis</taxon>
    </lineage>
</organism>
<sequence>MPGKTAKDTAKDVPLPKTIFSQPLSAYNIPLLKRILSIFYQQSTFRQREPRIGLLHKLARVEQTRTDKVRDAVAQLLRLNIPITRAAVKAGPHDEDVDGELTGVEEGTDCEVCLRALPPESFPQQDIGTKCEHKTHICASCLEQAVVANVESNSWDNIPCPYSSCERMLEPSIVRKYLKEQPLENYNNYIEKLEIRNLPNFRWCLNPKCVSGQVHSEGPKYLRVICHACQSESCFLHQIPRVEGKKCMACENDVSQHEGRAKALRITKPCPRCKVLTIMDPINCGRARCRCEYYWEKFSAGR</sequence>
<dbReference type="Pfam" id="PF01485">
    <property type="entry name" value="IBR"/>
    <property type="match status" value="1"/>
</dbReference>
<accession>A0A4Z1JTX5</accession>
<dbReference type="GO" id="GO:0008270">
    <property type="term" value="F:zinc ion binding"/>
    <property type="evidence" value="ECO:0007669"/>
    <property type="project" value="UniProtKB-KW"/>
</dbReference>
<dbReference type="GO" id="GO:0061630">
    <property type="term" value="F:ubiquitin protein ligase activity"/>
    <property type="evidence" value="ECO:0007669"/>
    <property type="project" value="UniProtKB-EC"/>
</dbReference>
<dbReference type="CDD" id="cd20335">
    <property type="entry name" value="BRcat_RBR"/>
    <property type="match status" value="1"/>
</dbReference>
<evidence type="ECO:0000256" key="2">
    <source>
        <dbReference type="ARBA" id="ARBA00012251"/>
    </source>
</evidence>
<evidence type="ECO:0000256" key="5">
    <source>
        <dbReference type="ARBA" id="ARBA00022737"/>
    </source>
</evidence>
<keyword evidence="4" id="KW-0479">Metal-binding</keyword>
<keyword evidence="3" id="KW-0808">Transferase</keyword>
<dbReference type="Proteomes" id="UP000297229">
    <property type="component" value="Unassembled WGS sequence"/>
</dbReference>
<evidence type="ECO:0000256" key="6">
    <source>
        <dbReference type="ARBA" id="ARBA00022771"/>
    </source>
</evidence>
<dbReference type="InterPro" id="IPR002867">
    <property type="entry name" value="IBR_dom"/>
</dbReference>
<keyword evidence="8" id="KW-0862">Zinc</keyword>
<keyword evidence="6" id="KW-0863">Zinc-finger</keyword>
<evidence type="ECO:0000313" key="10">
    <source>
        <dbReference type="EMBL" id="TGO77301.1"/>
    </source>
</evidence>
<keyword evidence="7" id="KW-0833">Ubl conjugation pathway</keyword>
<protein>
    <recommendedName>
        <fullName evidence="2">RBR-type E3 ubiquitin transferase</fullName>
        <ecNumber evidence="2">2.3.2.31</ecNumber>
    </recommendedName>
</protein>
<keyword evidence="11" id="KW-1185">Reference proteome</keyword>
<dbReference type="EC" id="2.3.2.31" evidence="2"/>